<evidence type="ECO:0000256" key="2">
    <source>
        <dbReference type="ARBA" id="ARBA00022448"/>
    </source>
</evidence>
<evidence type="ECO:0000256" key="7">
    <source>
        <dbReference type="ARBA" id="ARBA00023004"/>
    </source>
</evidence>
<evidence type="ECO:0000256" key="9">
    <source>
        <dbReference type="ARBA" id="ARBA00023077"/>
    </source>
</evidence>
<dbReference type="OrthoDB" id="15609at2"/>
<dbReference type="Proteomes" id="UP000439994">
    <property type="component" value="Unassembled WGS sequence"/>
</dbReference>
<proteinExistence type="inferred from homology"/>
<evidence type="ECO:0000256" key="4">
    <source>
        <dbReference type="ARBA" id="ARBA00022496"/>
    </source>
</evidence>
<dbReference type="Pfam" id="PF00593">
    <property type="entry name" value="TonB_dep_Rec_b-barrel"/>
    <property type="match status" value="1"/>
</dbReference>
<dbReference type="AlphaFoldDB" id="A0A6N8F9M3"/>
<accession>A0A6N8F9M3</accession>
<evidence type="ECO:0000256" key="5">
    <source>
        <dbReference type="ARBA" id="ARBA00022692"/>
    </source>
</evidence>
<name>A0A6N8F9M3_9GAMM</name>
<sequence>MVSLNAITQKKLLASAILLALSTQAAANDTDKDKKDSKQMEEVAVVGQKISYANNTVEASMMEQQAPLTSVIGLMDTLPGISINEGDAFGGDDWSTTINMRGFAIDGSQQQLGMTVDGIPNGGSNYGGGAKANRYLDSENTLTVEVSQGTANLASASLDALGGTFNFVSKMPELEEKTTIAYTNGDHNARRYFARHETGEIFDNTFAYISYSDTSTNRWVGDGNNGGMANQHIEMKFISEIGNINLTGRISYDDVEEDNYNSVSIEQFKQSPDWDQLTWNWTGVPHYDQMFAEGWSTLRENTLAYLKFDYTISNTSSFDVTPYFHKNKGRGDWIPPYLQAPVDANGNPTTEGGSSAYSYGFTDANGTPLTPNADCTVSLSWPWASGPGLNPACYPADALPVMSYRHTHYEKERFGFTSNYMATFDNHDISAGIWLETAKRDESRDWHEVINASVYHHFDQTPYWVQYKNTFDTDTFKWYLQDSINFNDLTINVGVQQYLVDIEKTAHFDTAANAKVNSDSDVLFSLGGLYQLNESTELFASYSENFSAISDNVLERDASTLTSIDPETADNIDFGVRYFGEKLDISATVYSIEFDNRITFLAPNSGNSGIDYGIGTNGSYINVGGIESQGIEVSAKYKISDSWELYSSFTNNQSEYTDTVESEGITKGDNVRDAVEDMFVLSANYFTGNLTFGASTKYTGERGVADSYVVTDINMAYHVDLADGPFQSFNVALVVGNVFDKQYLSSGTGSGTTFYIGAPRTATMTFQVDF</sequence>
<keyword evidence="5 12" id="KW-0812">Transmembrane</keyword>
<feature type="domain" description="TonB-dependent receptor-like beta-barrel" evidence="15">
    <location>
        <begin position="299"/>
        <end position="734"/>
    </location>
</feature>
<keyword evidence="8" id="KW-0406">Ion transport</keyword>
<keyword evidence="7" id="KW-0408">Iron</keyword>
<keyword evidence="2 12" id="KW-0813">Transport</keyword>
<keyword evidence="9" id="KW-0798">TonB box</keyword>
<keyword evidence="4" id="KW-0410">Iron transport</keyword>
<evidence type="ECO:0000256" key="3">
    <source>
        <dbReference type="ARBA" id="ARBA00022452"/>
    </source>
</evidence>
<keyword evidence="11 12" id="KW-0998">Cell outer membrane</keyword>
<dbReference type="PROSITE" id="PS01156">
    <property type="entry name" value="TONB_DEPENDENT_REC_2"/>
    <property type="match status" value="1"/>
</dbReference>
<evidence type="ECO:0000313" key="17">
    <source>
        <dbReference type="Proteomes" id="UP000439994"/>
    </source>
</evidence>
<evidence type="ECO:0000256" key="1">
    <source>
        <dbReference type="ARBA" id="ARBA00004571"/>
    </source>
</evidence>
<dbReference type="PROSITE" id="PS52016">
    <property type="entry name" value="TONB_DEPENDENT_REC_3"/>
    <property type="match status" value="1"/>
</dbReference>
<dbReference type="InterPro" id="IPR000531">
    <property type="entry name" value="Beta-barrel_TonB"/>
</dbReference>
<evidence type="ECO:0000256" key="8">
    <source>
        <dbReference type="ARBA" id="ARBA00023065"/>
    </source>
</evidence>
<comment type="subcellular location">
    <subcellularLocation>
        <location evidence="1 12">Cell outer membrane</location>
        <topology evidence="1 12">Multi-pass membrane protein</topology>
    </subcellularLocation>
</comment>
<organism evidence="16 17">
    <name type="scientific">Psychrosphaera haliotis</name>
    <dbReference type="NCBI Taxonomy" id="555083"/>
    <lineage>
        <taxon>Bacteria</taxon>
        <taxon>Pseudomonadati</taxon>
        <taxon>Pseudomonadota</taxon>
        <taxon>Gammaproteobacteria</taxon>
        <taxon>Alteromonadales</taxon>
        <taxon>Pseudoalteromonadaceae</taxon>
        <taxon>Psychrosphaera</taxon>
    </lineage>
</organism>
<keyword evidence="10 12" id="KW-0472">Membrane</keyword>
<protein>
    <submittedName>
        <fullName evidence="16">TonB-dependent receptor</fullName>
    </submittedName>
</protein>
<evidence type="ECO:0000256" key="13">
    <source>
        <dbReference type="PROSITE-ProRule" id="PRU10144"/>
    </source>
</evidence>
<dbReference type="EMBL" id="WOCD01000001">
    <property type="protein sequence ID" value="MUH71221.1"/>
    <property type="molecule type" value="Genomic_DNA"/>
</dbReference>
<dbReference type="InterPro" id="IPR037066">
    <property type="entry name" value="Plug_dom_sf"/>
</dbReference>
<gene>
    <name evidence="16" type="ORF">GNP35_01165</name>
</gene>
<feature type="chain" id="PRO_5026649263" evidence="14">
    <location>
        <begin position="28"/>
        <end position="770"/>
    </location>
</feature>
<evidence type="ECO:0000256" key="6">
    <source>
        <dbReference type="ARBA" id="ARBA00022729"/>
    </source>
</evidence>
<dbReference type="PANTHER" id="PTHR32552">
    <property type="entry name" value="FERRICHROME IRON RECEPTOR-RELATED"/>
    <property type="match status" value="1"/>
</dbReference>
<dbReference type="Gene3D" id="2.40.170.20">
    <property type="entry name" value="TonB-dependent receptor, beta-barrel domain"/>
    <property type="match status" value="1"/>
</dbReference>
<dbReference type="InterPro" id="IPR010917">
    <property type="entry name" value="TonB_rcpt_CS"/>
</dbReference>
<dbReference type="SUPFAM" id="SSF56935">
    <property type="entry name" value="Porins"/>
    <property type="match status" value="1"/>
</dbReference>
<evidence type="ECO:0000259" key="15">
    <source>
        <dbReference type="Pfam" id="PF00593"/>
    </source>
</evidence>
<reference evidence="16 17" key="1">
    <citation type="submission" date="2019-11" db="EMBL/GenBank/DDBJ databases">
        <title>P. haliotis isolates from Z. marina roots.</title>
        <authorList>
            <person name="Cohen M."/>
            <person name="Jospin G."/>
            <person name="Eisen J.A."/>
            <person name="Coil D.A."/>
        </authorList>
    </citation>
    <scope>NUCLEOTIDE SEQUENCE [LARGE SCALE GENOMIC DNA]</scope>
    <source>
        <strain evidence="16 17">UCD-MCMsp1aY</strain>
    </source>
</reference>
<dbReference type="GO" id="GO:0015344">
    <property type="term" value="F:siderophore uptake transmembrane transporter activity"/>
    <property type="evidence" value="ECO:0007669"/>
    <property type="project" value="TreeGrafter"/>
</dbReference>
<comment type="caution">
    <text evidence="16">The sequence shown here is derived from an EMBL/GenBank/DDBJ whole genome shotgun (WGS) entry which is preliminary data.</text>
</comment>
<comment type="similarity">
    <text evidence="12">Belongs to the TonB-dependent receptor family.</text>
</comment>
<feature type="signal peptide" evidence="14">
    <location>
        <begin position="1"/>
        <end position="27"/>
    </location>
</feature>
<dbReference type="Gene3D" id="2.170.130.10">
    <property type="entry name" value="TonB-dependent receptor, plug domain"/>
    <property type="match status" value="1"/>
</dbReference>
<evidence type="ECO:0000256" key="12">
    <source>
        <dbReference type="PROSITE-ProRule" id="PRU01360"/>
    </source>
</evidence>
<dbReference type="RefSeq" id="WP_155693753.1">
    <property type="nucleotide sequence ID" value="NZ_WOCD01000001.1"/>
</dbReference>
<keyword evidence="6 14" id="KW-0732">Signal</keyword>
<keyword evidence="3 12" id="KW-1134">Transmembrane beta strand</keyword>
<keyword evidence="16" id="KW-0675">Receptor</keyword>
<dbReference type="GO" id="GO:0009279">
    <property type="term" value="C:cell outer membrane"/>
    <property type="evidence" value="ECO:0007669"/>
    <property type="project" value="UniProtKB-SubCell"/>
</dbReference>
<evidence type="ECO:0000256" key="14">
    <source>
        <dbReference type="SAM" id="SignalP"/>
    </source>
</evidence>
<feature type="short sequence motif" description="TonB C-terminal box" evidence="13">
    <location>
        <begin position="753"/>
        <end position="770"/>
    </location>
</feature>
<keyword evidence="17" id="KW-1185">Reference proteome</keyword>
<evidence type="ECO:0000313" key="16">
    <source>
        <dbReference type="EMBL" id="MUH71221.1"/>
    </source>
</evidence>
<dbReference type="PANTHER" id="PTHR32552:SF89">
    <property type="entry name" value="CATECHOLATE SIDEROPHORE RECEPTOR FIU"/>
    <property type="match status" value="1"/>
</dbReference>
<evidence type="ECO:0000256" key="11">
    <source>
        <dbReference type="ARBA" id="ARBA00023237"/>
    </source>
</evidence>
<evidence type="ECO:0000256" key="10">
    <source>
        <dbReference type="ARBA" id="ARBA00023136"/>
    </source>
</evidence>
<dbReference type="InterPro" id="IPR036942">
    <property type="entry name" value="Beta-barrel_TonB_sf"/>
</dbReference>
<dbReference type="InterPro" id="IPR039426">
    <property type="entry name" value="TonB-dep_rcpt-like"/>
</dbReference>